<sequence length="200" mass="21616">MQNINNASAAPIGTFGTFGTFGTITESNSKSNDLQNAGTTLRHINSAAGVKYSSVNPNNQNLRQDTHNGMSCFKRFFSRVAGVVVGTVRAALNFLWSPVTAGKYLIVAMVQAYRGEGQRALTALGLAVTAPLWAPVDGFLKGFKACVDDNRELTEDNKSDRNGLEELKAYVKDGVITPADQKDLNILPGFLAWEAVKQFL</sequence>
<protein>
    <submittedName>
        <fullName evidence="1">Uncharacterized protein</fullName>
    </submittedName>
</protein>
<organism evidence="1 2">
    <name type="scientific">Rhodoferax potami</name>
    <dbReference type="NCBI Taxonomy" id="3068338"/>
    <lineage>
        <taxon>Bacteria</taxon>
        <taxon>Pseudomonadati</taxon>
        <taxon>Pseudomonadota</taxon>
        <taxon>Betaproteobacteria</taxon>
        <taxon>Burkholderiales</taxon>
        <taxon>Comamonadaceae</taxon>
        <taxon>Rhodoferax</taxon>
    </lineage>
</organism>
<gene>
    <name evidence="1" type="ORF">RAE19_19230</name>
</gene>
<keyword evidence="2" id="KW-1185">Reference proteome</keyword>
<dbReference type="RefSeq" id="WP_313876435.1">
    <property type="nucleotide sequence ID" value="NZ_JAVBIK010000003.1"/>
</dbReference>
<dbReference type="EMBL" id="JAVBIK010000003">
    <property type="protein sequence ID" value="MDT7520773.1"/>
    <property type="molecule type" value="Genomic_DNA"/>
</dbReference>
<dbReference type="Proteomes" id="UP001321700">
    <property type="component" value="Unassembled WGS sequence"/>
</dbReference>
<reference evidence="1 2" key="1">
    <citation type="submission" date="2023-08" db="EMBL/GenBank/DDBJ databases">
        <title>Rhodoferax potami sp. nov. and Rhodoferax mekongensis sp. nov., isolated from the Mekong River in Thailand.</title>
        <authorList>
            <person name="Kitikhun S."/>
            <person name="Charoenyingcharoen P."/>
            <person name="Siriarchawattana P."/>
            <person name="Likhitrattanapisal S."/>
            <person name="Nilsakha T."/>
            <person name="Chanpet A."/>
            <person name="Rattanawaree P."/>
            <person name="Ingsriswang S."/>
        </authorList>
    </citation>
    <scope>NUCLEOTIDE SEQUENCE [LARGE SCALE GENOMIC DNA]</scope>
    <source>
        <strain evidence="1 2">TBRC 17660</strain>
    </source>
</reference>
<evidence type="ECO:0000313" key="2">
    <source>
        <dbReference type="Proteomes" id="UP001321700"/>
    </source>
</evidence>
<accession>A0ABU3KTG0</accession>
<name>A0ABU3KTG0_9BURK</name>
<comment type="caution">
    <text evidence="1">The sequence shown here is derived from an EMBL/GenBank/DDBJ whole genome shotgun (WGS) entry which is preliminary data.</text>
</comment>
<evidence type="ECO:0000313" key="1">
    <source>
        <dbReference type="EMBL" id="MDT7520773.1"/>
    </source>
</evidence>
<proteinExistence type="predicted"/>